<reference evidence="3 4" key="1">
    <citation type="journal article" date="2016" name="Sci. Rep.">
        <title>Metabolic traits of an uncultured archaeal lineage -MSBL1- from brine pools of the Red Sea.</title>
        <authorList>
            <person name="Mwirichia R."/>
            <person name="Alam I."/>
            <person name="Rashid M."/>
            <person name="Vinu M."/>
            <person name="Ba-Alawi W."/>
            <person name="Anthony Kamau A."/>
            <person name="Kamanda Ngugi D."/>
            <person name="Goker M."/>
            <person name="Klenk H.P."/>
            <person name="Bajic V."/>
            <person name="Stingl U."/>
        </authorList>
    </citation>
    <scope>NUCLEOTIDE SEQUENCE [LARGE SCALE GENOMIC DNA]</scope>
    <source>
        <strain evidence="3">SCGC-AAA382A20</strain>
    </source>
</reference>
<dbReference type="AlphaFoldDB" id="A0A133VLF9"/>
<evidence type="ECO:0000313" key="4">
    <source>
        <dbReference type="Proteomes" id="UP000070263"/>
    </source>
</evidence>
<comment type="caution">
    <text evidence="3">The sequence shown here is derived from an EMBL/GenBank/DDBJ whole genome shotgun (WGS) entry which is preliminary data.</text>
</comment>
<feature type="domain" description="Cysteine-rich" evidence="2">
    <location>
        <begin position="161"/>
        <end position="253"/>
    </location>
</feature>
<dbReference type="GO" id="GO:0016491">
    <property type="term" value="F:oxidoreductase activity"/>
    <property type="evidence" value="ECO:0007669"/>
    <property type="project" value="UniProtKB-KW"/>
</dbReference>
<dbReference type="InterPro" id="IPR004017">
    <property type="entry name" value="Cys_rich_dom"/>
</dbReference>
<sequence>MVKEKQVEKINVSDEMYLFRPCAGTNKYPGIVSSSLEVFPKLGVDVEVSEEQTCCGGFLTFTSVAKPTSTMPAVARNISVAENEDLDIITLCNGCYTFLTEFSHFMNENPPVKDTVNTVLSMIDREYEGQSDIYQALEIFYKLRDEIEEKVERPLENMKFATHYGCHYLNEFKKTAIDDPHMPTVMEEIIEIMGGEIVNYPENRTCCGTGLTQVITNRDQVSKPHTKRKLDSVKKSEADAVVVICPYCLSQLDRMQVNFNYRDVGRYDTPVIHLVQLVGLGLGVDLQRLGLGAHAISFDDFLEKLNSQEEVESE</sequence>
<evidence type="ECO:0000256" key="1">
    <source>
        <dbReference type="ARBA" id="ARBA00023002"/>
    </source>
</evidence>
<dbReference type="Gene3D" id="1.20.1050.140">
    <property type="match status" value="1"/>
</dbReference>
<dbReference type="Pfam" id="PF02754">
    <property type="entry name" value="CCG"/>
    <property type="match status" value="2"/>
</dbReference>
<evidence type="ECO:0000313" key="3">
    <source>
        <dbReference type="EMBL" id="KXB07253.1"/>
    </source>
</evidence>
<feature type="domain" description="Cysteine-rich" evidence="2">
    <location>
        <begin position="18"/>
        <end position="99"/>
    </location>
</feature>
<accession>A0A133VLF9</accession>
<dbReference type="Proteomes" id="UP000070263">
    <property type="component" value="Unassembled WGS sequence"/>
</dbReference>
<dbReference type="PANTHER" id="PTHR42947:SF1">
    <property type="entry name" value="COB--COM HETERODISULFIDE REDUCTASE SUBUNIT B 1"/>
    <property type="match status" value="1"/>
</dbReference>
<protein>
    <recommendedName>
        <fullName evidence="2">Cysteine-rich domain-containing protein</fullName>
    </recommendedName>
</protein>
<evidence type="ECO:0000259" key="2">
    <source>
        <dbReference type="Pfam" id="PF02754"/>
    </source>
</evidence>
<gene>
    <name evidence="3" type="ORF">AKJ51_01785</name>
</gene>
<keyword evidence="1" id="KW-0560">Oxidoreductase</keyword>
<organism evidence="3 4">
    <name type="scientific">candidate division MSBL1 archaeon SCGC-AAA382A20</name>
    <dbReference type="NCBI Taxonomy" id="1698280"/>
    <lineage>
        <taxon>Archaea</taxon>
        <taxon>Methanobacteriati</taxon>
        <taxon>Methanobacteriota</taxon>
        <taxon>candidate division MSBL1</taxon>
    </lineage>
</organism>
<dbReference type="EMBL" id="LHYE01000012">
    <property type="protein sequence ID" value="KXB07253.1"/>
    <property type="molecule type" value="Genomic_DNA"/>
</dbReference>
<name>A0A133VLF9_9EURY</name>
<dbReference type="PANTHER" id="PTHR42947">
    <property type="entry name" value="COB--COM HETERODISULFIDE REDUCTASE SUBUNIT B 1"/>
    <property type="match status" value="1"/>
</dbReference>
<proteinExistence type="predicted"/>
<keyword evidence="4" id="KW-1185">Reference proteome</keyword>
<dbReference type="InterPro" id="IPR051278">
    <property type="entry name" value="HdrB/HdrD_reductase"/>
</dbReference>